<comment type="caution">
    <text evidence="3">The sequence shown here is derived from an EMBL/GenBank/DDBJ whole genome shotgun (WGS) entry which is preliminary data.</text>
</comment>
<dbReference type="PANTHER" id="PTHR14087:SF7">
    <property type="entry name" value="THYMOCYTE NUCLEAR PROTEIN 1"/>
    <property type="match status" value="1"/>
</dbReference>
<dbReference type="Gene3D" id="3.10.590.10">
    <property type="entry name" value="ph1033 like domains"/>
    <property type="match status" value="1"/>
</dbReference>
<evidence type="ECO:0000313" key="3">
    <source>
        <dbReference type="EMBL" id="OBS08054.1"/>
    </source>
</evidence>
<sequence>MQYWLMKSEPEAFGIDDLERVEREPWDGIRNYQARNFMRDDMRPGDLALFYHSNADPTGVAGIMRIAGEARPDPTAFDPEAKYYDPKSRQDAPRWYLVDVEFERKLGRIITLAELRARPELADMPLLRKGNRLSILPVDKRHWDAILALE</sequence>
<feature type="domain" description="EVE" evidence="2">
    <location>
        <begin position="2"/>
        <end position="148"/>
    </location>
</feature>
<dbReference type="InterPro" id="IPR002740">
    <property type="entry name" value="EVE_domain"/>
</dbReference>
<dbReference type="RefSeq" id="WP_065089669.1">
    <property type="nucleotide sequence ID" value="NZ_JQSG02000006.1"/>
</dbReference>
<accession>A0A1A6C0H2</accession>
<dbReference type="SUPFAM" id="SSF88697">
    <property type="entry name" value="PUA domain-like"/>
    <property type="match status" value="1"/>
</dbReference>
<dbReference type="AlphaFoldDB" id="A0A1A6C0H2"/>
<dbReference type="CDD" id="cd21133">
    <property type="entry name" value="EVE"/>
    <property type="match status" value="1"/>
</dbReference>
<dbReference type="OrthoDB" id="9791347at2"/>
<dbReference type="InterPro" id="IPR015947">
    <property type="entry name" value="PUA-like_sf"/>
</dbReference>
<keyword evidence="1" id="KW-0597">Phosphoprotein</keyword>
<dbReference type="PANTHER" id="PTHR14087">
    <property type="entry name" value="THYMOCYTE NUCLEAR PROTEIN 1"/>
    <property type="match status" value="1"/>
</dbReference>
<protein>
    <submittedName>
        <fullName evidence="3">RNA-binding protein</fullName>
    </submittedName>
</protein>
<keyword evidence="4" id="KW-1185">Reference proteome</keyword>
<name>A0A1A6C0H2_9GAMM</name>
<gene>
    <name evidence="3" type="ORF">Thpro_022304</name>
</gene>
<proteinExistence type="predicted"/>
<dbReference type="STRING" id="160660.BJI67_14080"/>
<organism evidence="3 4">
    <name type="scientific">Acidihalobacter prosperus</name>
    <dbReference type="NCBI Taxonomy" id="160660"/>
    <lineage>
        <taxon>Bacteria</taxon>
        <taxon>Pseudomonadati</taxon>
        <taxon>Pseudomonadota</taxon>
        <taxon>Gammaproteobacteria</taxon>
        <taxon>Chromatiales</taxon>
        <taxon>Ectothiorhodospiraceae</taxon>
        <taxon>Acidihalobacter</taxon>
    </lineage>
</organism>
<dbReference type="InterPro" id="IPR047197">
    <property type="entry name" value="THYN1-like_EVE"/>
</dbReference>
<dbReference type="EMBL" id="JQSG02000006">
    <property type="protein sequence ID" value="OBS08054.1"/>
    <property type="molecule type" value="Genomic_DNA"/>
</dbReference>
<dbReference type="Proteomes" id="UP000029273">
    <property type="component" value="Unassembled WGS sequence"/>
</dbReference>
<dbReference type="InterPro" id="IPR052181">
    <property type="entry name" value="5hmC_binding"/>
</dbReference>
<dbReference type="FunFam" id="3.10.590.10:FF:000003">
    <property type="entry name" value="Thymocyte nuclear protein 1"/>
    <property type="match status" value="1"/>
</dbReference>
<dbReference type="Pfam" id="PF01878">
    <property type="entry name" value="EVE"/>
    <property type="match status" value="1"/>
</dbReference>
<evidence type="ECO:0000313" key="4">
    <source>
        <dbReference type="Proteomes" id="UP000029273"/>
    </source>
</evidence>
<reference evidence="3 4" key="1">
    <citation type="journal article" date="2014" name="Genome Announc.">
        <title>Draft Genome Sequence of the Iron-Oxidizing, Acidophilic, and Halotolerant 'Thiobacillus prosperus' Type Strain DSM 5130.</title>
        <authorList>
            <person name="Ossandon F.J."/>
            <person name="Cardenas J.P."/>
            <person name="Corbett M."/>
            <person name="Quatrini R."/>
            <person name="Holmes D.S."/>
            <person name="Watkin E."/>
        </authorList>
    </citation>
    <scope>NUCLEOTIDE SEQUENCE [LARGE SCALE GENOMIC DNA]</scope>
    <source>
        <strain evidence="3 4">DSM 5130</strain>
    </source>
</reference>
<evidence type="ECO:0000256" key="1">
    <source>
        <dbReference type="ARBA" id="ARBA00022553"/>
    </source>
</evidence>
<evidence type="ECO:0000259" key="2">
    <source>
        <dbReference type="Pfam" id="PF01878"/>
    </source>
</evidence>